<keyword evidence="1" id="KW-0812">Transmembrane</keyword>
<evidence type="ECO:0000256" key="1">
    <source>
        <dbReference type="SAM" id="Phobius"/>
    </source>
</evidence>
<evidence type="ECO:0000313" key="2">
    <source>
        <dbReference type="EMBL" id="CAE6074826.1"/>
    </source>
</evidence>
<gene>
    <name evidence="2" type="ORF">AARE701A_LOCUS12459</name>
</gene>
<name>A0A8S2AFI0_ARAAE</name>
<proteinExistence type="predicted"/>
<accession>A0A8S2AFI0</accession>
<reference evidence="2" key="1">
    <citation type="submission" date="2021-01" db="EMBL/GenBank/DDBJ databases">
        <authorList>
            <person name="Bezrukov I."/>
        </authorList>
    </citation>
    <scope>NUCLEOTIDE SEQUENCE</scope>
</reference>
<keyword evidence="1" id="KW-1133">Transmembrane helix</keyword>
<feature type="transmembrane region" description="Helical" evidence="1">
    <location>
        <begin position="18"/>
        <end position="39"/>
    </location>
</feature>
<dbReference type="Proteomes" id="UP000682877">
    <property type="component" value="Chromosome 5"/>
</dbReference>
<sequence length="298" mass="33003">MTSDAGGGVSRRRRDFDLLLSFLGLLWLLSMLLFMFQFLEPSRNFTPSTVLEGKSNSWSRERWWCLVTTPPFCHLLVLSPPKPSPCCDALIKADSFSIAQLPFHRSRYAQAPPEASSHWVSLMARDSSLGPSDAPCLVESSTAHGEVFFWMVFPWLSDKFSTTKLVISIARNFGSSRSAPKSVQRLAPDYRTPAMANITDMAVLSRISFSGQPLASTEGRTTNDKTLITQMGLTNPSPLRFLSRPMYDLIGLAQLAPWPRSVSSNSLAIPNLLTSSAFDEIGQGLQSHFVVTLIVRNL</sequence>
<keyword evidence="1" id="KW-0472">Membrane</keyword>
<evidence type="ECO:0000313" key="3">
    <source>
        <dbReference type="Proteomes" id="UP000682877"/>
    </source>
</evidence>
<dbReference type="AlphaFoldDB" id="A0A8S2AFI0"/>
<protein>
    <submittedName>
        <fullName evidence="2">Uncharacterized protein</fullName>
    </submittedName>
</protein>
<dbReference type="EMBL" id="LR999455">
    <property type="protein sequence ID" value="CAE6074826.1"/>
    <property type="molecule type" value="Genomic_DNA"/>
</dbReference>
<keyword evidence="3" id="KW-1185">Reference proteome</keyword>
<organism evidence="2 3">
    <name type="scientific">Arabidopsis arenosa</name>
    <name type="common">Sand rock-cress</name>
    <name type="synonym">Cardaminopsis arenosa</name>
    <dbReference type="NCBI Taxonomy" id="38785"/>
    <lineage>
        <taxon>Eukaryota</taxon>
        <taxon>Viridiplantae</taxon>
        <taxon>Streptophyta</taxon>
        <taxon>Embryophyta</taxon>
        <taxon>Tracheophyta</taxon>
        <taxon>Spermatophyta</taxon>
        <taxon>Magnoliopsida</taxon>
        <taxon>eudicotyledons</taxon>
        <taxon>Gunneridae</taxon>
        <taxon>Pentapetalae</taxon>
        <taxon>rosids</taxon>
        <taxon>malvids</taxon>
        <taxon>Brassicales</taxon>
        <taxon>Brassicaceae</taxon>
        <taxon>Camelineae</taxon>
        <taxon>Arabidopsis</taxon>
    </lineage>
</organism>